<accession>A0ABN8GHE4</accession>
<sequence>MELVLSSNFTTLGMDELNTIDGGKNWFEVALGVVTAAGSVAALVTAPEITIPVVLSYYGGLGAAADYIYNGMK</sequence>
<organism evidence="1 2">
    <name type="scientific">Paenibacillus auburnensis</name>
    <dbReference type="NCBI Taxonomy" id="2905649"/>
    <lineage>
        <taxon>Bacteria</taxon>
        <taxon>Bacillati</taxon>
        <taxon>Bacillota</taxon>
        <taxon>Bacilli</taxon>
        <taxon>Bacillales</taxon>
        <taxon>Paenibacillaceae</taxon>
        <taxon>Paenibacillus</taxon>
    </lineage>
</organism>
<dbReference type="EMBL" id="CAKMMG010000004">
    <property type="protein sequence ID" value="CAH1209366.1"/>
    <property type="molecule type" value="Genomic_DNA"/>
</dbReference>
<name>A0ABN8GHE4_9BACL</name>
<dbReference type="RefSeq" id="WP_236334823.1">
    <property type="nucleotide sequence ID" value="NZ_CAKMMG010000004.1"/>
</dbReference>
<evidence type="ECO:0000313" key="2">
    <source>
        <dbReference type="Proteomes" id="UP000838324"/>
    </source>
</evidence>
<dbReference type="Proteomes" id="UP000838324">
    <property type="component" value="Unassembled WGS sequence"/>
</dbReference>
<reference evidence="1" key="1">
    <citation type="submission" date="2022-01" db="EMBL/GenBank/DDBJ databases">
        <authorList>
            <person name="Criscuolo A."/>
        </authorList>
    </citation>
    <scope>NUCLEOTIDE SEQUENCE</scope>
    <source>
        <strain evidence="1">CIP111892</strain>
    </source>
</reference>
<gene>
    <name evidence="1" type="ORF">PAECIP111892_03203</name>
</gene>
<evidence type="ECO:0000313" key="1">
    <source>
        <dbReference type="EMBL" id="CAH1209366.1"/>
    </source>
</evidence>
<keyword evidence="2" id="KW-1185">Reference proteome</keyword>
<evidence type="ECO:0008006" key="3">
    <source>
        <dbReference type="Google" id="ProtNLM"/>
    </source>
</evidence>
<comment type="caution">
    <text evidence="1">The sequence shown here is derived from an EMBL/GenBank/DDBJ whole genome shotgun (WGS) entry which is preliminary data.</text>
</comment>
<protein>
    <recommendedName>
        <fullName evidence="3">Class IIb bacteriocin, lactobin A/cerein 7B family</fullName>
    </recommendedName>
</protein>
<proteinExistence type="predicted"/>